<evidence type="ECO:0000313" key="4">
    <source>
        <dbReference type="EMBL" id="CBY07076.1"/>
    </source>
</evidence>
<organism evidence="4">
    <name type="scientific">Oikopleura dioica</name>
    <name type="common">Tunicate</name>
    <dbReference type="NCBI Taxonomy" id="34765"/>
    <lineage>
        <taxon>Eukaryota</taxon>
        <taxon>Metazoa</taxon>
        <taxon>Chordata</taxon>
        <taxon>Tunicata</taxon>
        <taxon>Appendicularia</taxon>
        <taxon>Copelata</taxon>
        <taxon>Oikopleuridae</taxon>
        <taxon>Oikopleura</taxon>
    </lineage>
</organism>
<evidence type="ECO:0000313" key="5">
    <source>
        <dbReference type="Proteomes" id="UP000001307"/>
    </source>
</evidence>
<dbReference type="AlphaFoldDB" id="E4WU29"/>
<reference evidence="4" key="1">
    <citation type="journal article" date="2010" name="Science">
        <title>Plasticity of animal genome architecture unmasked by rapid evolution of a pelagic tunicate.</title>
        <authorList>
            <person name="Denoeud F."/>
            <person name="Henriet S."/>
            <person name="Mungpakdee S."/>
            <person name="Aury J.M."/>
            <person name="Da Silva C."/>
            <person name="Brinkmann H."/>
            <person name="Mikhaleva J."/>
            <person name="Olsen L.C."/>
            <person name="Jubin C."/>
            <person name="Canestro C."/>
            <person name="Bouquet J.M."/>
            <person name="Danks G."/>
            <person name="Poulain J."/>
            <person name="Campsteijn C."/>
            <person name="Adamski M."/>
            <person name="Cross I."/>
            <person name="Yadetie F."/>
            <person name="Muffato M."/>
            <person name="Louis A."/>
            <person name="Butcher S."/>
            <person name="Tsagkogeorga G."/>
            <person name="Konrad A."/>
            <person name="Singh S."/>
            <person name="Jensen M.F."/>
            <person name="Cong E.H."/>
            <person name="Eikeseth-Otteraa H."/>
            <person name="Noel B."/>
            <person name="Anthouard V."/>
            <person name="Porcel B.M."/>
            <person name="Kachouri-Lafond R."/>
            <person name="Nishino A."/>
            <person name="Ugolini M."/>
            <person name="Chourrout P."/>
            <person name="Nishida H."/>
            <person name="Aasland R."/>
            <person name="Huzurbazar S."/>
            <person name="Westhof E."/>
            <person name="Delsuc F."/>
            <person name="Lehrach H."/>
            <person name="Reinhardt R."/>
            <person name="Weissenbach J."/>
            <person name="Roy S.W."/>
            <person name="Artiguenave F."/>
            <person name="Postlethwait J.H."/>
            <person name="Manak J.R."/>
            <person name="Thompson E.M."/>
            <person name="Jaillon O."/>
            <person name="Du Pasquier L."/>
            <person name="Boudinot P."/>
            <person name="Liberles D.A."/>
            <person name="Volff J.N."/>
            <person name="Philippe H."/>
            <person name="Lenhard B."/>
            <person name="Roest Crollius H."/>
            <person name="Wincker P."/>
            <person name="Chourrout D."/>
        </authorList>
    </citation>
    <scope>NUCLEOTIDE SEQUENCE [LARGE SCALE GENOMIC DNA]</scope>
</reference>
<evidence type="ECO:0008006" key="6">
    <source>
        <dbReference type="Google" id="ProtNLM"/>
    </source>
</evidence>
<dbReference type="InterPro" id="IPR000533">
    <property type="entry name" value="Tropomyosin"/>
</dbReference>
<dbReference type="InParanoid" id="E4WU29"/>
<dbReference type="PRINTS" id="PR00194">
    <property type="entry name" value="TROPOMYOSIN"/>
</dbReference>
<comment type="similarity">
    <text evidence="1">Belongs to the tropomyosin family.</text>
</comment>
<evidence type="ECO:0000256" key="1">
    <source>
        <dbReference type="ARBA" id="ARBA00009036"/>
    </source>
</evidence>
<evidence type="ECO:0000256" key="3">
    <source>
        <dbReference type="SAM" id="Coils"/>
    </source>
</evidence>
<dbReference type="Proteomes" id="UP000001307">
    <property type="component" value="Unassembled WGS sequence"/>
</dbReference>
<dbReference type="Gene3D" id="1.20.5.340">
    <property type="match status" value="1"/>
</dbReference>
<keyword evidence="5" id="KW-1185">Reference proteome</keyword>
<dbReference type="Gene3D" id="1.20.5.170">
    <property type="match status" value="2"/>
</dbReference>
<protein>
    <recommendedName>
        <fullName evidence="6">Tropomyosin</fullName>
    </recommendedName>
</protein>
<feature type="coiled-coil region" evidence="3">
    <location>
        <begin position="22"/>
        <end position="98"/>
    </location>
</feature>
<accession>E4WU29</accession>
<proteinExistence type="inferred from homology"/>
<dbReference type="PANTHER" id="PTHR19269">
    <property type="entry name" value="TROPOMYOSIN"/>
    <property type="match status" value="1"/>
</dbReference>
<keyword evidence="2 3" id="KW-0175">Coiled coil</keyword>
<feature type="coiled-coil region" evidence="3">
    <location>
        <begin position="130"/>
        <end position="259"/>
    </location>
</feature>
<name>E4WU29_OIKDI</name>
<gene>
    <name evidence="4" type="ORF">GSOID_T00006160001</name>
</gene>
<dbReference type="EMBL" id="FN653016">
    <property type="protein sequence ID" value="CBY07076.1"/>
    <property type="molecule type" value="Genomic_DNA"/>
</dbReference>
<sequence>MESIKHKMDCLLKEKEDAVTRANESEAICNQFESELARFEKEVDKVQRAIAKTEDDLDITISTHKTTQDKLEVIDKEVVDAELQVGALKRRIALLEEETSRCSLRLNENLEKIATIEQSYNENEEGKRIAEQQSFQNEEAAEQMESQLEEARQIATTSNHKYEDSERKLKIVSNDLERIIERGDEFDGKCRATEDELRQLQDKAREMDQIVADNSVKEDEYEGKVKDLQEEFKLADTRAEFAERSVDKLESTIDDLINSLYQEKLNFRDISEKLDKTLNDMMSLQ</sequence>
<dbReference type="OrthoDB" id="128924at2759"/>
<dbReference type="Pfam" id="PF00261">
    <property type="entry name" value="Tropomyosin"/>
    <property type="match status" value="1"/>
</dbReference>
<evidence type="ECO:0000256" key="2">
    <source>
        <dbReference type="ARBA" id="ARBA00023054"/>
    </source>
</evidence>
<dbReference type="SUPFAM" id="SSF57997">
    <property type="entry name" value="Tropomyosin"/>
    <property type="match status" value="1"/>
</dbReference>